<sequence length="170" mass="19326">MKIILTSVLVLIIIPQLFAQNTAMKKTFTEFQTAILNQDCEKLTEISSFPIEGDAGLARLVESSPPRIDMEKHNYEISKELLEQKCALLDSIEVKVLEQFSVNNESKSSEIEYNGCIYKAHLYVAEDKNYFQWSVGCVELLKESISEYALIFTFKLIDGEYKLKQIQGAG</sequence>
<dbReference type="EMBL" id="JAVDQD010000002">
    <property type="protein sequence ID" value="MDR6238588.1"/>
    <property type="molecule type" value="Genomic_DNA"/>
</dbReference>
<dbReference type="Proteomes" id="UP001185092">
    <property type="component" value="Unassembled WGS sequence"/>
</dbReference>
<dbReference type="AlphaFoldDB" id="A0AAE4BS79"/>
<gene>
    <name evidence="1" type="ORF">HNQ88_001625</name>
</gene>
<accession>A0AAE4BS79</accession>
<comment type="caution">
    <text evidence="1">The sequence shown here is derived from an EMBL/GenBank/DDBJ whole genome shotgun (WGS) entry which is preliminary data.</text>
</comment>
<proteinExistence type="predicted"/>
<dbReference type="RefSeq" id="WP_309938094.1">
    <property type="nucleotide sequence ID" value="NZ_AP025305.1"/>
</dbReference>
<reference evidence="1" key="1">
    <citation type="submission" date="2023-07" db="EMBL/GenBank/DDBJ databases">
        <title>Genomic Encyclopedia of Type Strains, Phase IV (KMG-IV): sequencing the most valuable type-strain genomes for metagenomic binning, comparative biology and taxonomic classification.</title>
        <authorList>
            <person name="Goeker M."/>
        </authorList>
    </citation>
    <scope>NUCLEOTIDE SEQUENCE</scope>
    <source>
        <strain evidence="1">DSM 26174</strain>
    </source>
</reference>
<organism evidence="1 2">
    <name type="scientific">Aureibacter tunicatorum</name>
    <dbReference type="NCBI Taxonomy" id="866807"/>
    <lineage>
        <taxon>Bacteria</taxon>
        <taxon>Pseudomonadati</taxon>
        <taxon>Bacteroidota</taxon>
        <taxon>Cytophagia</taxon>
        <taxon>Cytophagales</taxon>
        <taxon>Persicobacteraceae</taxon>
        <taxon>Aureibacter</taxon>
    </lineage>
</organism>
<evidence type="ECO:0000313" key="2">
    <source>
        <dbReference type="Proteomes" id="UP001185092"/>
    </source>
</evidence>
<protein>
    <submittedName>
        <fullName evidence="1">Uncharacterized protein</fullName>
    </submittedName>
</protein>
<name>A0AAE4BS79_9BACT</name>
<keyword evidence="2" id="KW-1185">Reference proteome</keyword>
<evidence type="ECO:0000313" key="1">
    <source>
        <dbReference type="EMBL" id="MDR6238588.1"/>
    </source>
</evidence>